<comment type="caution">
    <text evidence="1">The sequence shown here is derived from an EMBL/GenBank/DDBJ whole genome shotgun (WGS) entry which is preliminary data.</text>
</comment>
<accession>A0A645DKY3</accession>
<sequence>MHPSTALSLSMMVNETTGLREFPGVDFVTGGTFEGLPVVLSTNVPGTPVAGFDMVLAVQNEILLAEGGLTVDASREASLEMDTAPVHDSKTPTPAELVSLWQTGAMAIKAIRGITWTRRRPTAVYRISAAKYA</sequence>
<protein>
    <submittedName>
        <fullName evidence="1">Uncharacterized protein</fullName>
    </submittedName>
</protein>
<reference evidence="1" key="1">
    <citation type="submission" date="2019-08" db="EMBL/GenBank/DDBJ databases">
        <authorList>
            <person name="Kucharzyk K."/>
            <person name="Murdoch R.W."/>
            <person name="Higgins S."/>
            <person name="Loffler F."/>
        </authorList>
    </citation>
    <scope>NUCLEOTIDE SEQUENCE</scope>
</reference>
<dbReference type="AlphaFoldDB" id="A0A645DKY3"/>
<organism evidence="1">
    <name type="scientific">bioreactor metagenome</name>
    <dbReference type="NCBI Taxonomy" id="1076179"/>
    <lineage>
        <taxon>unclassified sequences</taxon>
        <taxon>metagenomes</taxon>
        <taxon>ecological metagenomes</taxon>
    </lineage>
</organism>
<evidence type="ECO:0000313" key="1">
    <source>
        <dbReference type="EMBL" id="MPM89212.1"/>
    </source>
</evidence>
<name>A0A645DKY3_9ZZZZ</name>
<proteinExistence type="predicted"/>
<dbReference type="EMBL" id="VSSQ01036677">
    <property type="protein sequence ID" value="MPM89212.1"/>
    <property type="molecule type" value="Genomic_DNA"/>
</dbReference>
<gene>
    <name evidence="1" type="ORF">SDC9_136320</name>
</gene>